<dbReference type="eggNOG" id="ENOG502QQ2B">
    <property type="taxonomic scope" value="Eukaryota"/>
</dbReference>
<sequence length="663" mass="79209">MDDLLSTSKERRIENRRNRIRKKLNKQAEPPNESEQATTSKNQEGENTNDKLSNTGEAKSAYKFEYKNEECNVNYDNLKQEIVKNLEEKKKDFLGEVSTRVNQKEQPFLEQIKKYVVELNENSFAISSNAKEEKLTEEIEDIYQSEFQKNIADVKALALKEKESYKKKIEKYFSLLKYKDEKIKKVCEINSKNVLSFIELMRDQMEGYKTYLEGKHVILELEASQFISLGTMSNILTKTRDELNSKRKSLLNNNKEILEDFIRMRDLNSTTFLDELESHKKLNHKIKESHEQNHLNLKGKNELLEGNLDTNMEHIQDINRIIMEREKKLYDNKLLQQKNNHNLKMINFYKLEINKLREALLSVKTYYYNYKIKSKKNVSELINQYERIKFQFIQLQKRQKSYEQNFQKKYAKAWDLQKSEANKHIAKLINANQIIHEQIFMKEFCKTNYKHLVEENYNIGSASLKEDSKPNDAENVKQVTHNQIEQVKKLLLQECNFLVDGDAEDEQEKLKKIFNYIGVHTQDDLELLTQLFYVDDQQENDEGDLTHNSEYTLDIIFKYYQEKEKENVCRIAQNKQKYKNRLNISLKLIIERKKQEKEYWDNLARITPHDTIELWKTFLIFIEKYYHLLKERATIIQNIFSEEKLVKENMSKINRMKEALSKL</sequence>
<dbReference type="EMBL" id="DF157105">
    <property type="protein sequence ID" value="GAB68657.1"/>
    <property type="molecule type" value="Genomic_DNA"/>
</dbReference>
<dbReference type="GO" id="GO:0060285">
    <property type="term" value="P:cilium-dependent cell motility"/>
    <property type="evidence" value="ECO:0007669"/>
    <property type="project" value="TreeGrafter"/>
</dbReference>
<gene>
    <name evidence="3" type="ORF">PCYB_135310</name>
</gene>
<name>K6VH28_PLACD</name>
<dbReference type="RefSeq" id="XP_004224604.1">
    <property type="nucleotide sequence ID" value="XM_004224556.1"/>
</dbReference>
<reference evidence="3 4" key="1">
    <citation type="journal article" date="2012" name="Nat. Genet.">
        <title>Plasmodium cynomolgi genome sequences provide insight into Plasmodium vivax and the monkey malaria clade.</title>
        <authorList>
            <person name="Tachibana S."/>
            <person name="Sullivan S.A."/>
            <person name="Kawai S."/>
            <person name="Nakamura S."/>
            <person name="Kim H.R."/>
            <person name="Goto N."/>
            <person name="Arisue N."/>
            <person name="Palacpac N.M.Q."/>
            <person name="Honma H."/>
            <person name="Yagi M."/>
            <person name="Tougan T."/>
            <person name="Katakai Y."/>
            <person name="Kaneko O."/>
            <person name="Mita T."/>
            <person name="Kita K."/>
            <person name="Yasutomi Y."/>
            <person name="Sutton P.L."/>
            <person name="Shakhbatyan R."/>
            <person name="Horii T."/>
            <person name="Yasunaga T."/>
            <person name="Barnwell J.W."/>
            <person name="Escalante A.A."/>
            <person name="Carlton J.M."/>
            <person name="Tanabe K."/>
        </authorList>
    </citation>
    <scope>NUCLEOTIDE SEQUENCE [LARGE SCALE GENOMIC DNA]</scope>
    <source>
        <strain evidence="3 4">B</strain>
    </source>
</reference>
<dbReference type="PANTHER" id="PTHR21625:SF1">
    <property type="entry name" value="DYNEIN REGULATORY COMPLEX PROTEIN 1"/>
    <property type="match status" value="1"/>
</dbReference>
<dbReference type="OMA" id="NQMINKD"/>
<feature type="compositionally biased region" description="Basic and acidic residues" evidence="1">
    <location>
        <begin position="8"/>
        <end position="17"/>
    </location>
</feature>
<dbReference type="OrthoDB" id="10260459at2759"/>
<evidence type="ECO:0000313" key="4">
    <source>
        <dbReference type="Proteomes" id="UP000006319"/>
    </source>
</evidence>
<dbReference type="PANTHER" id="PTHR21625">
    <property type="entry name" value="NYD-SP28 PROTEIN"/>
    <property type="match status" value="1"/>
</dbReference>
<keyword evidence="4" id="KW-1185">Reference proteome</keyword>
<dbReference type="AlphaFoldDB" id="K6VH28"/>
<dbReference type="InterPro" id="IPR029440">
    <property type="entry name" value="DRC1_C"/>
</dbReference>
<dbReference type="Pfam" id="PF14775">
    <property type="entry name" value="NYD-SP28_assoc"/>
    <property type="match status" value="1"/>
</dbReference>
<dbReference type="GO" id="GO:0003352">
    <property type="term" value="P:regulation of cilium movement"/>
    <property type="evidence" value="ECO:0007669"/>
    <property type="project" value="TreeGrafter"/>
</dbReference>
<dbReference type="PhylomeDB" id="K6VH28"/>
<evidence type="ECO:0000256" key="1">
    <source>
        <dbReference type="SAM" id="MobiDB-lite"/>
    </source>
</evidence>
<organism evidence="3 4">
    <name type="scientific">Plasmodium cynomolgi (strain B)</name>
    <dbReference type="NCBI Taxonomy" id="1120755"/>
    <lineage>
        <taxon>Eukaryota</taxon>
        <taxon>Sar</taxon>
        <taxon>Alveolata</taxon>
        <taxon>Apicomplexa</taxon>
        <taxon>Aconoidasida</taxon>
        <taxon>Haemosporida</taxon>
        <taxon>Plasmodiidae</taxon>
        <taxon>Plasmodium</taxon>
        <taxon>Plasmodium (Plasmodium)</taxon>
    </lineage>
</organism>
<accession>K6VH28</accession>
<dbReference type="GO" id="GO:0005858">
    <property type="term" value="C:axonemal dynein complex"/>
    <property type="evidence" value="ECO:0007669"/>
    <property type="project" value="InterPro"/>
</dbReference>
<dbReference type="GeneID" id="14695035"/>
<dbReference type="GO" id="GO:0070286">
    <property type="term" value="P:axonemal dynein complex assembly"/>
    <property type="evidence" value="ECO:0007669"/>
    <property type="project" value="InterPro"/>
</dbReference>
<feature type="compositionally biased region" description="Polar residues" evidence="1">
    <location>
        <begin position="33"/>
        <end position="56"/>
    </location>
</feature>
<dbReference type="InterPro" id="IPR039750">
    <property type="entry name" value="DRC1/DRC2"/>
</dbReference>
<evidence type="ECO:0000313" key="3">
    <source>
        <dbReference type="EMBL" id="GAB68657.1"/>
    </source>
</evidence>
<feature type="region of interest" description="Disordered" evidence="1">
    <location>
        <begin position="1"/>
        <end position="56"/>
    </location>
</feature>
<dbReference type="VEuPathDB" id="PlasmoDB:PCYB_135310"/>
<protein>
    <recommendedName>
        <fullName evidence="2">Dynein regulatory complex protein 1 C-terminal domain-containing protein</fullName>
    </recommendedName>
</protein>
<dbReference type="Proteomes" id="UP000006319">
    <property type="component" value="Chromosome 13"/>
</dbReference>
<dbReference type="KEGG" id="pcy:PCYB_135310"/>
<proteinExistence type="predicted"/>
<evidence type="ECO:0000259" key="2">
    <source>
        <dbReference type="Pfam" id="PF14775"/>
    </source>
</evidence>
<feature type="domain" description="Dynein regulatory complex protein 1 C-terminal" evidence="2">
    <location>
        <begin position="598"/>
        <end position="659"/>
    </location>
</feature>